<evidence type="ECO:0000313" key="1">
    <source>
        <dbReference type="EMBL" id="KAF8004340.1"/>
    </source>
</evidence>
<evidence type="ECO:0000313" key="2">
    <source>
        <dbReference type="Proteomes" id="UP000649328"/>
    </source>
</evidence>
<protein>
    <submittedName>
        <fullName evidence="1">Uncharacterized protein</fullName>
    </submittedName>
</protein>
<name>A0A8H7GV61_9ASCO</name>
<keyword evidence="2" id="KW-1185">Reference proteome</keyword>
<dbReference type="EMBL" id="JACBPP010000002">
    <property type="protein sequence ID" value="KAF8004340.1"/>
    <property type="molecule type" value="Genomic_DNA"/>
</dbReference>
<comment type="caution">
    <text evidence="1">The sequence shown here is derived from an EMBL/GenBank/DDBJ whole genome shotgun (WGS) entry which is preliminary data.</text>
</comment>
<dbReference type="AlphaFoldDB" id="A0A8H7GV61"/>
<accession>A0A8H7GV61</accession>
<gene>
    <name evidence="1" type="ORF">HF325_001788</name>
</gene>
<organism evidence="1 2">
    <name type="scientific">Metschnikowia pulcherrima</name>
    <dbReference type="NCBI Taxonomy" id="27326"/>
    <lineage>
        <taxon>Eukaryota</taxon>
        <taxon>Fungi</taxon>
        <taxon>Dikarya</taxon>
        <taxon>Ascomycota</taxon>
        <taxon>Saccharomycotina</taxon>
        <taxon>Pichiomycetes</taxon>
        <taxon>Metschnikowiaceae</taxon>
        <taxon>Metschnikowia</taxon>
    </lineage>
</organism>
<sequence length="74" mass="8614">MYQVQNNKVYRGHELTHLRAEKVTSKGLLKSAINSLKSYLNETEFDRFEFEDGNKNLLDELAVLIKSIENDIIQ</sequence>
<proteinExistence type="predicted"/>
<dbReference type="Proteomes" id="UP000649328">
    <property type="component" value="Unassembled WGS sequence"/>
</dbReference>
<reference evidence="1" key="1">
    <citation type="submission" date="2020-10" db="EMBL/GenBank/DDBJ databases">
        <title>The Whole-Genome Sequence of Metschnikowia persimmonesis, a Novel Endophytic Yeast Species Isolated from Medicinal Plant Diospyros kaki Thumb.</title>
        <authorList>
            <person name="Rahmat E."/>
            <person name="Kang Y."/>
        </authorList>
    </citation>
    <scope>NUCLEOTIDE SEQUENCE</scope>
    <source>
        <strain evidence="1">KIOM G15050</strain>
    </source>
</reference>